<feature type="region of interest" description="Disordered" evidence="1">
    <location>
        <begin position="146"/>
        <end position="194"/>
    </location>
</feature>
<feature type="region of interest" description="Disordered" evidence="1">
    <location>
        <begin position="77"/>
        <end position="119"/>
    </location>
</feature>
<feature type="region of interest" description="Disordered" evidence="1">
    <location>
        <begin position="595"/>
        <end position="679"/>
    </location>
</feature>
<feature type="region of interest" description="Disordered" evidence="1">
    <location>
        <begin position="782"/>
        <end position="855"/>
    </location>
</feature>
<feature type="compositionally biased region" description="Basic and acidic residues" evidence="1">
    <location>
        <begin position="631"/>
        <end position="656"/>
    </location>
</feature>
<dbReference type="EMBL" id="LUEZ02000048">
    <property type="protein sequence ID" value="RDB23101.1"/>
    <property type="molecule type" value="Genomic_DNA"/>
</dbReference>
<feature type="compositionally biased region" description="Basic and acidic residues" evidence="1">
    <location>
        <begin position="822"/>
        <end position="835"/>
    </location>
</feature>
<accession>A0A369JLK9</accession>
<feature type="compositionally biased region" description="Low complexity" evidence="1">
    <location>
        <begin position="109"/>
        <end position="119"/>
    </location>
</feature>
<reference evidence="2" key="1">
    <citation type="submission" date="2018-04" db="EMBL/GenBank/DDBJ databases">
        <title>Whole genome sequencing of Hypsizygus marmoreus.</title>
        <authorList>
            <person name="Choi I.-G."/>
            <person name="Min B."/>
            <person name="Kim J.-G."/>
            <person name="Kim S."/>
            <person name="Oh Y.-L."/>
            <person name="Kong W.-S."/>
            <person name="Park H."/>
            <person name="Jeong J."/>
            <person name="Song E.-S."/>
        </authorList>
    </citation>
    <scope>NUCLEOTIDE SEQUENCE [LARGE SCALE GENOMIC DNA]</scope>
    <source>
        <strain evidence="2">51987-8</strain>
    </source>
</reference>
<feature type="compositionally biased region" description="Polar residues" evidence="1">
    <location>
        <begin position="303"/>
        <end position="313"/>
    </location>
</feature>
<dbReference type="PANTHER" id="PTHR13268:SF0">
    <property type="entry name" value="BCAS3 MICROTUBULE ASSOCIATED CELL MIGRATION FACTOR"/>
    <property type="match status" value="1"/>
</dbReference>
<feature type="compositionally biased region" description="Basic and acidic residues" evidence="1">
    <location>
        <begin position="181"/>
        <end position="190"/>
    </location>
</feature>
<feature type="region of interest" description="Disordered" evidence="1">
    <location>
        <begin position="699"/>
        <end position="734"/>
    </location>
</feature>
<dbReference type="GO" id="GO:0006914">
    <property type="term" value="P:autophagy"/>
    <property type="evidence" value="ECO:0007669"/>
    <property type="project" value="InterPro"/>
</dbReference>
<dbReference type="GO" id="GO:0042594">
    <property type="term" value="P:response to starvation"/>
    <property type="evidence" value="ECO:0007669"/>
    <property type="project" value="TreeGrafter"/>
</dbReference>
<proteinExistence type="predicted"/>
<evidence type="ECO:0000256" key="1">
    <source>
        <dbReference type="SAM" id="MobiDB-lite"/>
    </source>
</evidence>
<feature type="compositionally biased region" description="Low complexity" evidence="1">
    <location>
        <begin position="699"/>
        <end position="724"/>
    </location>
</feature>
<feature type="compositionally biased region" description="Low complexity" evidence="1">
    <location>
        <begin position="280"/>
        <end position="295"/>
    </location>
</feature>
<keyword evidence="3" id="KW-1185">Reference proteome</keyword>
<dbReference type="PANTHER" id="PTHR13268">
    <property type="entry name" value="BREAST CARCINOMA AMPLIFIED SEQUENCE 3"/>
    <property type="match status" value="1"/>
</dbReference>
<dbReference type="InParanoid" id="A0A369JLK9"/>
<dbReference type="OrthoDB" id="25778at2759"/>
<protein>
    <submittedName>
        <fullName evidence="2">Uncharacterized protein</fullName>
    </submittedName>
</protein>
<organism evidence="2 3">
    <name type="scientific">Hypsizygus marmoreus</name>
    <name type="common">White beech mushroom</name>
    <name type="synonym">Agaricus marmoreus</name>
    <dbReference type="NCBI Taxonomy" id="39966"/>
    <lineage>
        <taxon>Eukaryota</taxon>
        <taxon>Fungi</taxon>
        <taxon>Dikarya</taxon>
        <taxon>Basidiomycota</taxon>
        <taxon>Agaricomycotina</taxon>
        <taxon>Agaricomycetes</taxon>
        <taxon>Agaricomycetidae</taxon>
        <taxon>Agaricales</taxon>
        <taxon>Tricholomatineae</taxon>
        <taxon>Lyophyllaceae</taxon>
        <taxon>Hypsizygus</taxon>
    </lineage>
</organism>
<dbReference type="Proteomes" id="UP000076154">
    <property type="component" value="Unassembled WGS sequence"/>
</dbReference>
<feature type="compositionally biased region" description="Polar residues" evidence="1">
    <location>
        <begin position="597"/>
        <end position="610"/>
    </location>
</feature>
<feature type="region of interest" description="Disordered" evidence="1">
    <location>
        <begin position="218"/>
        <end position="249"/>
    </location>
</feature>
<comment type="caution">
    <text evidence="2">The sequence shown here is derived from an EMBL/GenBank/DDBJ whole genome shotgun (WGS) entry which is preliminary data.</text>
</comment>
<evidence type="ECO:0000313" key="3">
    <source>
        <dbReference type="Proteomes" id="UP000076154"/>
    </source>
</evidence>
<feature type="compositionally biased region" description="Gly residues" evidence="1">
    <location>
        <begin position="782"/>
        <end position="802"/>
    </location>
</feature>
<dbReference type="InterPro" id="IPR045142">
    <property type="entry name" value="BCAS3-like"/>
</dbReference>
<gene>
    <name evidence="2" type="ORF">Hypma_009950</name>
</gene>
<dbReference type="GO" id="GO:0005737">
    <property type="term" value="C:cytoplasm"/>
    <property type="evidence" value="ECO:0007669"/>
    <property type="project" value="TreeGrafter"/>
</dbReference>
<evidence type="ECO:0000313" key="2">
    <source>
        <dbReference type="EMBL" id="RDB23101.1"/>
    </source>
</evidence>
<feature type="compositionally biased region" description="Basic and acidic residues" evidence="1">
    <location>
        <begin position="147"/>
        <end position="158"/>
    </location>
</feature>
<feature type="compositionally biased region" description="Polar residues" evidence="1">
    <location>
        <begin position="238"/>
        <end position="247"/>
    </location>
</feature>
<sequence>MISLATVSSQRGRFVVVGCEFLLAPTPKTSWSNCFVAMGCVSKRLSIPSSRIAELFANSTSLTLRCQRATDVFTDYRGARRPPASLSPTVSAPNSRGPDFNHSNRSLSATATPGPAATPTPLAVDLLSTLLPRIRLVKTLCRPGHRRGVDAFDADAGHSRPSNSDEPTAPRSPSPQWNEARSSHTHDTQRVLDQPQPVLAQLNTFNFRTASPTLDLLDSVTADDGDDGDAIPIPVPLSQGSPMSSPVPTFPPRSPLIEVRSPHSYGYGHVSPRSPPTPASTPSKARPAALARPAPTRFPPPVSTISTTASPSSNRRFAAPLPFTRIEKESVAPPVVDLGMAGCGGGLLNRTGGEPERRERGEGRRGDEVVLWTRWDTVMIGANSRRLLFIGTSTSLQLWDCTLMPSPTEILHIRSSDLLAGEAESGTVVHVAVLPLPSRRARGTGRERGDGEGEEPLVGLAFDTGILVVYSLKTHRVVRRIEVIGHGCRIERFEANEQFIVVSTTNPLSLYILSSSSLNTLHVIGQDKVLPYLSPPTPAPSTSGSAAGLTTSTAVSMLSNAFAGALSGLTSGSGPAALSHGEHMAYDDDTSYDDFTGSATSHTPYNNNAMYNPRHVSLPPPGPRLGTVSPEFDRRRDHVQEHLHPHRPPSEHDRPHLPPHPPAHQREHHHHAHHHESPAHPHAIYALSHRLLAYASTTTSTSTPSAIPPGSHSQQASISTSSSPGGAGPRNTMGLLMGSGVVGLPSTQAELGTAALRVGGSVLSGMRTLGGLAFSAARSRVGGAGGGGEGSTSGRGGGGSGVGRFFSRSAPEGVVAGAGWGRGREAEERERERRYSNTSSSSGTGGTGPVYRHHANPTSEGGYFVTVIDLAPLACAPHASSPTIVAEFMVLKDKQITRLAFSSDGCTLIVVPRDGHTLQTFQIRPVPPLAPFVDTPNDDFRAKQHSGVGPPARTSPPWHMYNLRRGLSGGY</sequence>
<dbReference type="AlphaFoldDB" id="A0A369JLK9"/>
<name>A0A369JLK9_HYPMA</name>
<feature type="region of interest" description="Disordered" evidence="1">
    <location>
        <begin position="266"/>
        <end position="313"/>
    </location>
</feature>